<keyword evidence="3" id="KW-1185">Reference proteome</keyword>
<evidence type="ECO:0000259" key="1">
    <source>
        <dbReference type="Pfam" id="PF01726"/>
    </source>
</evidence>
<feature type="domain" description="LexA repressor DNA-binding" evidence="1">
    <location>
        <begin position="6"/>
        <end position="65"/>
    </location>
</feature>
<dbReference type="InterPro" id="IPR036388">
    <property type="entry name" value="WH-like_DNA-bd_sf"/>
</dbReference>
<dbReference type="STRING" id="293826.Amet_0864"/>
<dbReference type="GO" id="GO:0004252">
    <property type="term" value="F:serine-type endopeptidase activity"/>
    <property type="evidence" value="ECO:0007669"/>
    <property type="project" value="InterPro"/>
</dbReference>
<dbReference type="OrthoDB" id="2187688at2"/>
<dbReference type="RefSeq" id="WP_012062132.1">
    <property type="nucleotide sequence ID" value="NC_009633.1"/>
</dbReference>
<evidence type="ECO:0000313" key="2">
    <source>
        <dbReference type="EMBL" id="ABR47089.1"/>
    </source>
</evidence>
<dbReference type="Pfam" id="PF01726">
    <property type="entry name" value="LexA_DNA_bind"/>
    <property type="match status" value="1"/>
</dbReference>
<gene>
    <name evidence="2" type="ordered locus">Amet_0864</name>
</gene>
<name>A6TLM1_ALKMQ</name>
<dbReference type="GO" id="GO:0006508">
    <property type="term" value="P:proteolysis"/>
    <property type="evidence" value="ECO:0007669"/>
    <property type="project" value="InterPro"/>
</dbReference>
<proteinExistence type="predicted"/>
<sequence length="96" mass="10836">MQEKKDRKLAVLLAIDEFNHKRGYSPTVREIAKLVGVKSSSTVQKYLMDMEVWGMIERQRTLPRALVITDKGKEIIKAYEIVSGKSPGVKTVMSLA</sequence>
<dbReference type="InterPro" id="IPR006199">
    <property type="entry name" value="LexA_DNA-bd_dom"/>
</dbReference>
<accession>A6TLM1</accession>
<protein>
    <submittedName>
        <fullName evidence="2">Transcriptional repressor, LexA family</fullName>
    </submittedName>
</protein>
<dbReference type="HOGENOM" id="CLU_066192_57_1_9"/>
<dbReference type="EMBL" id="CP000724">
    <property type="protein sequence ID" value="ABR47089.1"/>
    <property type="molecule type" value="Genomic_DNA"/>
</dbReference>
<dbReference type="Proteomes" id="UP000001572">
    <property type="component" value="Chromosome"/>
</dbReference>
<dbReference type="AlphaFoldDB" id="A6TLM1"/>
<organism evidence="2 3">
    <name type="scientific">Alkaliphilus metalliredigens (strain QYMF)</name>
    <dbReference type="NCBI Taxonomy" id="293826"/>
    <lineage>
        <taxon>Bacteria</taxon>
        <taxon>Bacillati</taxon>
        <taxon>Bacillota</taxon>
        <taxon>Clostridia</taxon>
        <taxon>Peptostreptococcales</taxon>
        <taxon>Natronincolaceae</taxon>
        <taxon>Alkaliphilus</taxon>
    </lineage>
</organism>
<dbReference type="InterPro" id="IPR036390">
    <property type="entry name" value="WH_DNA-bd_sf"/>
</dbReference>
<dbReference type="KEGG" id="amt:Amet_0864"/>
<dbReference type="eggNOG" id="COG1974">
    <property type="taxonomic scope" value="Bacteria"/>
</dbReference>
<reference evidence="3" key="1">
    <citation type="journal article" date="2016" name="Genome Announc.">
        <title>Complete genome sequence of Alkaliphilus metalliredigens strain QYMF, an alkaliphilic and metal-reducing bacterium isolated from borax-contaminated leachate ponds.</title>
        <authorList>
            <person name="Hwang C."/>
            <person name="Copeland A."/>
            <person name="Lucas S."/>
            <person name="Lapidus A."/>
            <person name="Barry K."/>
            <person name="Detter J.C."/>
            <person name="Glavina Del Rio T."/>
            <person name="Hammon N."/>
            <person name="Israni S."/>
            <person name="Dalin E."/>
            <person name="Tice H."/>
            <person name="Pitluck S."/>
            <person name="Chertkov O."/>
            <person name="Brettin T."/>
            <person name="Bruce D."/>
            <person name="Han C."/>
            <person name="Schmutz J."/>
            <person name="Larimer F."/>
            <person name="Land M.L."/>
            <person name="Hauser L."/>
            <person name="Kyrpides N."/>
            <person name="Mikhailova N."/>
            <person name="Ye Q."/>
            <person name="Zhou J."/>
            <person name="Richardson P."/>
            <person name="Fields M.W."/>
        </authorList>
    </citation>
    <scope>NUCLEOTIDE SEQUENCE [LARGE SCALE GENOMIC DNA]</scope>
    <source>
        <strain evidence="3">QYMF</strain>
    </source>
</reference>
<evidence type="ECO:0000313" key="3">
    <source>
        <dbReference type="Proteomes" id="UP000001572"/>
    </source>
</evidence>
<dbReference type="Gene3D" id="1.10.10.10">
    <property type="entry name" value="Winged helix-like DNA-binding domain superfamily/Winged helix DNA-binding domain"/>
    <property type="match status" value="1"/>
</dbReference>
<dbReference type="SUPFAM" id="SSF46785">
    <property type="entry name" value="Winged helix' DNA-binding domain"/>
    <property type="match status" value="1"/>
</dbReference>